<reference evidence="3" key="1">
    <citation type="submission" date="2022-11" db="UniProtKB">
        <authorList>
            <consortium name="WormBaseParasite"/>
        </authorList>
    </citation>
    <scope>IDENTIFICATION</scope>
</reference>
<feature type="compositionally biased region" description="Polar residues" evidence="1">
    <location>
        <begin position="85"/>
        <end position="96"/>
    </location>
</feature>
<sequence>MCVAVVTDPHNGNVSEMSSTSDALNFRQLGESTGVLEMECIDELDFPRSAAASKKKMHAADKLDRRASAMSVAEKDGSEDFSGTLEENLQTGSGRQPNAKEASMFDLRSDHFVGYSQQNCALRGRRSMGLFADLMHTNKLFSPPSSKDDNHRRKWRAEKEKSRTVEGVSLAASCMNEGHNEYSDQRLTQRSNPYGSPVTSDLDDGGYATWNFEMPLASGGENDSNRNLNLVLPHRAVLSKHKLTGNFPTCSDPVCVTSESRDIHLEVDIISHSSVTQCASEELNGGASRPVIFDVLTLSATEEGNALLKEISFFYESKKPIYNSDNCHVEDADALVESRERSGIVAEEHGISSRASPLMTNFTPKVEEESTESVRTARVRNERCLSNRAASNMFVTAADASNATIFIDRMHQFLVHQMAQMWDEFLTEGEPPTSYSTTANCTSDEATTLRYNHDIANDLNDDDREPPHGSY</sequence>
<keyword evidence="2" id="KW-1185">Reference proteome</keyword>
<name>A0A915A1B7_PARUN</name>
<dbReference type="Proteomes" id="UP000887569">
    <property type="component" value="Unplaced"/>
</dbReference>
<accession>A0A915A1B7</accession>
<feature type="compositionally biased region" description="Basic and acidic residues" evidence="1">
    <location>
        <begin position="146"/>
        <end position="162"/>
    </location>
</feature>
<evidence type="ECO:0000313" key="2">
    <source>
        <dbReference type="Proteomes" id="UP000887569"/>
    </source>
</evidence>
<dbReference type="WBParaSite" id="PgE130_g001_t02">
    <property type="protein sequence ID" value="PgE130_g001_t02"/>
    <property type="gene ID" value="PgE130_g001"/>
</dbReference>
<feature type="compositionally biased region" description="Basic and acidic residues" evidence="1">
    <location>
        <begin position="64"/>
        <end position="78"/>
    </location>
</feature>
<protein>
    <submittedName>
        <fullName evidence="3">Uncharacterized protein</fullName>
    </submittedName>
</protein>
<proteinExistence type="predicted"/>
<dbReference type="AlphaFoldDB" id="A0A915A1B7"/>
<feature type="region of interest" description="Disordered" evidence="1">
    <location>
        <begin position="140"/>
        <end position="162"/>
    </location>
</feature>
<evidence type="ECO:0000256" key="1">
    <source>
        <dbReference type="SAM" id="MobiDB-lite"/>
    </source>
</evidence>
<evidence type="ECO:0000313" key="3">
    <source>
        <dbReference type="WBParaSite" id="PgE130_g001_t02"/>
    </source>
</evidence>
<feature type="region of interest" description="Disordered" evidence="1">
    <location>
        <begin position="64"/>
        <end position="98"/>
    </location>
</feature>
<organism evidence="2 3">
    <name type="scientific">Parascaris univalens</name>
    <name type="common">Nematode worm</name>
    <dbReference type="NCBI Taxonomy" id="6257"/>
    <lineage>
        <taxon>Eukaryota</taxon>
        <taxon>Metazoa</taxon>
        <taxon>Ecdysozoa</taxon>
        <taxon>Nematoda</taxon>
        <taxon>Chromadorea</taxon>
        <taxon>Rhabditida</taxon>
        <taxon>Spirurina</taxon>
        <taxon>Ascaridomorpha</taxon>
        <taxon>Ascaridoidea</taxon>
        <taxon>Ascarididae</taxon>
        <taxon>Parascaris</taxon>
    </lineage>
</organism>